<organism evidence="14 15">
    <name type="scientific">Thorsellia anophelis DSM 18579</name>
    <dbReference type="NCBI Taxonomy" id="1123402"/>
    <lineage>
        <taxon>Bacteria</taxon>
        <taxon>Pseudomonadati</taxon>
        <taxon>Pseudomonadota</taxon>
        <taxon>Gammaproteobacteria</taxon>
        <taxon>Enterobacterales</taxon>
        <taxon>Thorselliaceae</taxon>
        <taxon>Thorsellia</taxon>
    </lineage>
</organism>
<keyword evidence="6 12" id="KW-0500">Molybdenum</keyword>
<dbReference type="GO" id="GO:0015098">
    <property type="term" value="F:molybdate ion transmembrane transporter activity"/>
    <property type="evidence" value="ECO:0007669"/>
    <property type="project" value="UniProtKB-UniRule"/>
</dbReference>
<dbReference type="OrthoDB" id="9774448at2"/>
<comment type="caution">
    <text evidence="12">Lacks conserved residue(s) required for the propagation of feature annotation.</text>
</comment>
<keyword evidence="10 11" id="KW-0472">Membrane</keyword>
<accession>A0A1I0BJ74</accession>
<dbReference type="PANTHER" id="PTHR30183">
    <property type="entry name" value="MOLYBDENUM TRANSPORT SYSTEM PERMEASE PROTEIN MODB"/>
    <property type="match status" value="1"/>
</dbReference>
<dbReference type="STRING" id="1123402.SAMN02583745_01279"/>
<keyword evidence="7 12" id="KW-0997">Cell inner membrane</keyword>
<dbReference type="GO" id="GO:0005886">
    <property type="term" value="C:plasma membrane"/>
    <property type="evidence" value="ECO:0007669"/>
    <property type="project" value="UniProtKB-SubCell"/>
</dbReference>
<dbReference type="Proteomes" id="UP000242642">
    <property type="component" value="Unassembled WGS sequence"/>
</dbReference>
<evidence type="ECO:0000256" key="3">
    <source>
        <dbReference type="ARBA" id="ARBA00007069"/>
    </source>
</evidence>
<keyword evidence="15" id="KW-1185">Reference proteome</keyword>
<reference evidence="15" key="1">
    <citation type="submission" date="2016-10" db="EMBL/GenBank/DDBJ databases">
        <authorList>
            <person name="Varghese N."/>
            <person name="Submissions S."/>
        </authorList>
    </citation>
    <scope>NUCLEOTIDE SEQUENCE [LARGE SCALE GENOMIC DNA]</scope>
    <source>
        <strain evidence="15">DSM 18579</strain>
    </source>
</reference>
<dbReference type="InterPro" id="IPR011867">
    <property type="entry name" value="ModB_ABC"/>
</dbReference>
<evidence type="ECO:0000256" key="7">
    <source>
        <dbReference type="ARBA" id="ARBA00022519"/>
    </source>
</evidence>
<dbReference type="InterPro" id="IPR000515">
    <property type="entry name" value="MetI-like"/>
</dbReference>
<evidence type="ECO:0000256" key="1">
    <source>
        <dbReference type="ARBA" id="ARBA00002949"/>
    </source>
</evidence>
<dbReference type="EMBL" id="FOHV01000008">
    <property type="protein sequence ID" value="SET06957.1"/>
    <property type="molecule type" value="Genomic_DNA"/>
</dbReference>
<feature type="transmembrane region" description="Helical" evidence="11">
    <location>
        <begin position="135"/>
        <end position="157"/>
    </location>
</feature>
<evidence type="ECO:0000256" key="12">
    <source>
        <dbReference type="RuleBase" id="RU365097"/>
    </source>
</evidence>
<evidence type="ECO:0000256" key="2">
    <source>
        <dbReference type="ARBA" id="ARBA00004429"/>
    </source>
</evidence>
<keyword evidence="9 11" id="KW-1133">Transmembrane helix</keyword>
<dbReference type="InterPro" id="IPR035906">
    <property type="entry name" value="MetI-like_sf"/>
</dbReference>
<keyword evidence="4 11" id="KW-0813">Transport</keyword>
<evidence type="ECO:0000313" key="14">
    <source>
        <dbReference type="EMBL" id="SET06957.1"/>
    </source>
</evidence>
<dbReference type="AlphaFoldDB" id="A0A1I0BJ74"/>
<evidence type="ECO:0000256" key="5">
    <source>
        <dbReference type="ARBA" id="ARBA00022475"/>
    </source>
</evidence>
<proteinExistence type="inferred from homology"/>
<dbReference type="Pfam" id="PF00528">
    <property type="entry name" value="BPD_transp_1"/>
    <property type="match status" value="1"/>
</dbReference>
<feature type="transmembrane region" description="Helical" evidence="11">
    <location>
        <begin position="197"/>
        <end position="219"/>
    </location>
</feature>
<evidence type="ECO:0000256" key="11">
    <source>
        <dbReference type="RuleBase" id="RU363032"/>
    </source>
</evidence>
<evidence type="ECO:0000313" key="15">
    <source>
        <dbReference type="Proteomes" id="UP000242642"/>
    </source>
</evidence>
<sequence>MNNFYEIQVLLLSLKVAICAVLISLPFGIYIAWILEKREFKGKIIIQSLVNLPLVLPPVVIGYLLLNILGRHGWVGFWIYEWVGFSFSFSWWGAAIASSLVAFPLMVRSIRSSIELLDESHQQAAKTLGASSFKIFFTITIPLLVPGILVGMVLAFARAMGEFGATITFIAVMPDSPQTLPVAMFRLMSTPEGSASVFRLCLISISIAVFALIISEILAKWGKKRLGAKC</sequence>
<dbReference type="PANTHER" id="PTHR30183:SF3">
    <property type="entry name" value="MOLYBDENUM TRANSPORT SYSTEM PERMEASE PROTEIN MODB"/>
    <property type="match status" value="1"/>
</dbReference>
<comment type="function">
    <text evidence="1 12">Part of the binding-protein-dependent transport system for molybdenum; probably responsible for the translocation of the substrate across the membrane.</text>
</comment>
<keyword evidence="8 11" id="KW-0812">Transmembrane</keyword>
<evidence type="ECO:0000256" key="10">
    <source>
        <dbReference type="ARBA" id="ARBA00023136"/>
    </source>
</evidence>
<protein>
    <recommendedName>
        <fullName evidence="12">Molybdenum transport system permease</fullName>
    </recommendedName>
</protein>
<dbReference type="CDD" id="cd06261">
    <property type="entry name" value="TM_PBP2"/>
    <property type="match status" value="1"/>
</dbReference>
<dbReference type="PROSITE" id="PS50928">
    <property type="entry name" value="ABC_TM1"/>
    <property type="match status" value="1"/>
</dbReference>
<name>A0A1I0BJ74_9GAMM</name>
<evidence type="ECO:0000256" key="6">
    <source>
        <dbReference type="ARBA" id="ARBA00022505"/>
    </source>
</evidence>
<dbReference type="SUPFAM" id="SSF161098">
    <property type="entry name" value="MetI-like"/>
    <property type="match status" value="1"/>
</dbReference>
<evidence type="ECO:0000256" key="4">
    <source>
        <dbReference type="ARBA" id="ARBA00022448"/>
    </source>
</evidence>
<dbReference type="NCBIfam" id="TIGR02141">
    <property type="entry name" value="modB_ABC"/>
    <property type="match status" value="1"/>
</dbReference>
<evidence type="ECO:0000256" key="9">
    <source>
        <dbReference type="ARBA" id="ARBA00022989"/>
    </source>
</evidence>
<comment type="similarity">
    <text evidence="3 12">Belongs to the binding-protein-dependent transport system permease family. CysTW subfamily.</text>
</comment>
<dbReference type="NCBIfam" id="NF006939">
    <property type="entry name" value="PRK09421.1"/>
    <property type="match status" value="1"/>
</dbReference>
<dbReference type="FunFam" id="1.10.3720.10:FF:000018">
    <property type="entry name" value="Molybdenum transport system permease"/>
    <property type="match status" value="1"/>
</dbReference>
<feature type="domain" description="ABC transmembrane type-1" evidence="13">
    <location>
        <begin position="10"/>
        <end position="218"/>
    </location>
</feature>
<comment type="subcellular location">
    <subcellularLocation>
        <location evidence="2 12">Cell inner membrane</location>
        <topology evidence="2 12">Multi-pass membrane protein</topology>
    </subcellularLocation>
    <subcellularLocation>
        <location evidence="11">Cell membrane</location>
        <topology evidence="11">Multi-pass membrane protein</topology>
    </subcellularLocation>
</comment>
<dbReference type="Gene3D" id="1.10.3720.10">
    <property type="entry name" value="MetI-like"/>
    <property type="match status" value="1"/>
</dbReference>
<gene>
    <name evidence="14" type="ORF">SAMN02583745_01279</name>
</gene>
<dbReference type="RefSeq" id="WP_093318751.1">
    <property type="nucleotide sequence ID" value="NZ_FOHV01000008.1"/>
</dbReference>
<evidence type="ECO:0000256" key="8">
    <source>
        <dbReference type="ARBA" id="ARBA00022692"/>
    </source>
</evidence>
<evidence type="ECO:0000259" key="13">
    <source>
        <dbReference type="PROSITE" id="PS50928"/>
    </source>
</evidence>
<feature type="transmembrane region" description="Helical" evidence="11">
    <location>
        <begin position="12"/>
        <end position="33"/>
    </location>
</feature>
<keyword evidence="5" id="KW-1003">Cell membrane</keyword>
<feature type="transmembrane region" description="Helical" evidence="11">
    <location>
        <begin position="45"/>
        <end position="69"/>
    </location>
</feature>